<dbReference type="Pfam" id="PF10200">
    <property type="entry name" value="Ndufs5"/>
    <property type="match status" value="1"/>
</dbReference>
<keyword evidence="5" id="KW-0813">Transport</keyword>
<dbReference type="GeneID" id="105365839"/>
<evidence type="ECO:0000256" key="11">
    <source>
        <dbReference type="ARBA" id="ARBA00023157"/>
    </source>
</evidence>
<keyword evidence="8" id="KW-0249">Electron transport</keyword>
<evidence type="ECO:0000256" key="6">
    <source>
        <dbReference type="ARBA" id="ARBA00022660"/>
    </source>
</evidence>
<proteinExistence type="inferred from homology"/>
<dbReference type="GO" id="GO:0005743">
    <property type="term" value="C:mitochondrial inner membrane"/>
    <property type="evidence" value="ECO:0007669"/>
    <property type="project" value="UniProtKB-SubCell"/>
</dbReference>
<keyword evidence="9" id="KW-0496">Mitochondrion</keyword>
<keyword evidence="10" id="KW-0472">Membrane</keyword>
<evidence type="ECO:0000313" key="13">
    <source>
        <dbReference type="Proteomes" id="UP000695007"/>
    </source>
</evidence>
<dbReference type="KEGG" id="csol:105365839"/>
<feature type="chain" id="PRO_5042472750" evidence="12">
    <location>
        <begin position="23"/>
        <end position="104"/>
    </location>
</feature>
<evidence type="ECO:0000256" key="5">
    <source>
        <dbReference type="ARBA" id="ARBA00022448"/>
    </source>
</evidence>
<dbReference type="PANTHER" id="PTHR21268">
    <property type="entry name" value="NADH DEHYDROGENASE [UBIQUINONE] IRON-SULFUR PROTEIN 5"/>
    <property type="match status" value="1"/>
</dbReference>
<dbReference type="PANTHER" id="PTHR21268:SF2">
    <property type="entry name" value="NADH DEHYDROGENASE [UBIQUINONE] IRON-SULFUR PROTEIN 5"/>
    <property type="match status" value="1"/>
</dbReference>
<sequence>MIWAFFAFIHEVIVNVFDPTAATCYGTEKHYCVNFELRMIDCLEAYGMYKGMKECEDFITDINECLWSLKSRKSVFKVREELISQYKKGERKDCFAKSPLFDIY</sequence>
<keyword evidence="13" id="KW-1185">Reference proteome</keyword>
<evidence type="ECO:0000256" key="12">
    <source>
        <dbReference type="SAM" id="SignalP"/>
    </source>
</evidence>
<comment type="similarity">
    <text evidence="4">Belongs to the complex I NDUFS5 subunit family.</text>
</comment>
<dbReference type="InterPro" id="IPR019342">
    <property type="entry name" value="NADH_UbQ_OxRdtase_FeS-su5"/>
</dbReference>
<keyword evidence="11" id="KW-1015">Disulfide bond</keyword>
<keyword evidence="12" id="KW-0732">Signal</keyword>
<gene>
    <name evidence="14" type="primary">LOC105365839</name>
</gene>
<reference evidence="14" key="1">
    <citation type="submission" date="2025-08" db="UniProtKB">
        <authorList>
            <consortium name="RefSeq"/>
        </authorList>
    </citation>
    <scope>IDENTIFICATION</scope>
</reference>
<dbReference type="AlphaFoldDB" id="A0AAJ6YQH8"/>
<comment type="subcellular location">
    <subcellularLocation>
        <location evidence="3">Mitochondrion inner membrane</location>
        <topology evidence="3">Peripheral membrane protein</topology>
    </subcellularLocation>
    <subcellularLocation>
        <location evidence="2">Mitochondrion intermembrane space</location>
    </subcellularLocation>
</comment>
<evidence type="ECO:0000256" key="1">
    <source>
        <dbReference type="ARBA" id="ARBA00003195"/>
    </source>
</evidence>
<evidence type="ECO:0000256" key="3">
    <source>
        <dbReference type="ARBA" id="ARBA00004637"/>
    </source>
</evidence>
<keyword evidence="6" id="KW-0679">Respiratory chain</keyword>
<dbReference type="RefSeq" id="XP_011502399.1">
    <property type="nucleotide sequence ID" value="XM_011504097.1"/>
</dbReference>
<evidence type="ECO:0000256" key="7">
    <source>
        <dbReference type="ARBA" id="ARBA00022792"/>
    </source>
</evidence>
<protein>
    <submittedName>
        <fullName evidence="14">Uncharacterized protein LOC105365839</fullName>
    </submittedName>
</protein>
<feature type="signal peptide" evidence="12">
    <location>
        <begin position="1"/>
        <end position="22"/>
    </location>
</feature>
<keyword evidence="7" id="KW-0999">Mitochondrion inner membrane</keyword>
<evidence type="ECO:0000256" key="2">
    <source>
        <dbReference type="ARBA" id="ARBA00004569"/>
    </source>
</evidence>
<evidence type="ECO:0000313" key="14">
    <source>
        <dbReference type="RefSeq" id="XP_011502399.1"/>
    </source>
</evidence>
<accession>A0AAJ6YQH8</accession>
<dbReference type="GO" id="GO:0005758">
    <property type="term" value="C:mitochondrial intermembrane space"/>
    <property type="evidence" value="ECO:0007669"/>
    <property type="project" value="UniProtKB-SubCell"/>
</dbReference>
<comment type="function">
    <text evidence="1">Accessory subunit of the mitochondrial membrane respiratory chain NADH dehydrogenase (Complex I), that is believed not to be involved in catalysis. Complex I functions in the transfer of electrons from NADH to the respiratory chain. The immediate electron acceptor for the enzyme is believed to be ubiquinone.</text>
</comment>
<evidence type="ECO:0000256" key="8">
    <source>
        <dbReference type="ARBA" id="ARBA00022982"/>
    </source>
</evidence>
<name>A0AAJ6YQH8_9HYME</name>
<evidence type="ECO:0000256" key="4">
    <source>
        <dbReference type="ARBA" id="ARBA00007372"/>
    </source>
</evidence>
<dbReference type="Proteomes" id="UP000695007">
    <property type="component" value="Unplaced"/>
</dbReference>
<organism evidence="13 14">
    <name type="scientific">Ceratosolen solmsi marchali</name>
    <dbReference type="NCBI Taxonomy" id="326594"/>
    <lineage>
        <taxon>Eukaryota</taxon>
        <taxon>Metazoa</taxon>
        <taxon>Ecdysozoa</taxon>
        <taxon>Arthropoda</taxon>
        <taxon>Hexapoda</taxon>
        <taxon>Insecta</taxon>
        <taxon>Pterygota</taxon>
        <taxon>Neoptera</taxon>
        <taxon>Endopterygota</taxon>
        <taxon>Hymenoptera</taxon>
        <taxon>Apocrita</taxon>
        <taxon>Proctotrupomorpha</taxon>
        <taxon>Chalcidoidea</taxon>
        <taxon>Agaonidae</taxon>
        <taxon>Agaoninae</taxon>
        <taxon>Ceratosolen</taxon>
    </lineage>
</organism>
<dbReference type="CTD" id="33179"/>
<evidence type="ECO:0000256" key="9">
    <source>
        <dbReference type="ARBA" id="ARBA00023128"/>
    </source>
</evidence>
<evidence type="ECO:0000256" key="10">
    <source>
        <dbReference type="ARBA" id="ARBA00023136"/>
    </source>
</evidence>